<name>A0A1S7UJR0_ROSNE</name>
<sequence>MAPGTHEDSYLACRYVICLLPLYSWCQRSGIIMVVCRAASRDVLHKRARRSSRDQLATGSNQRLGPIESPLRRPTSVPCHEVDERTVSGKPRMRLSALRMPWGDPSSRFNSSECGGLLRKLSNHGPLWSPRSFNVPGHRLARSIRGMEDPVLATGSYDYCRGQLRLKSGFKPSGNSPQYSMSHRLCWGLGNRLVQNRNHSVM</sequence>
<dbReference type="Proteomes" id="UP000054516">
    <property type="component" value="Unassembled WGS sequence"/>
</dbReference>
<protein>
    <submittedName>
        <fullName evidence="2">Uncharacterized protein</fullName>
    </submittedName>
</protein>
<keyword evidence="3" id="KW-1185">Reference proteome</keyword>
<dbReference type="AlphaFoldDB" id="A0A1S7UJR0"/>
<evidence type="ECO:0000256" key="1">
    <source>
        <dbReference type="SAM" id="MobiDB-lite"/>
    </source>
</evidence>
<evidence type="ECO:0000313" key="3">
    <source>
        <dbReference type="Proteomes" id="UP000054516"/>
    </source>
</evidence>
<accession>A0A1S7UJR0</accession>
<feature type="compositionally biased region" description="Polar residues" evidence="1">
    <location>
        <begin position="54"/>
        <end position="63"/>
    </location>
</feature>
<proteinExistence type="predicted"/>
<dbReference type="EMBL" id="DF977449">
    <property type="protein sequence ID" value="GAP83262.2"/>
    <property type="molecule type" value="Genomic_DNA"/>
</dbReference>
<gene>
    <name evidence="2" type="ORF">SAMD00023353_0402830</name>
</gene>
<evidence type="ECO:0000313" key="2">
    <source>
        <dbReference type="EMBL" id="GAP83262.2"/>
    </source>
</evidence>
<dbReference type="OrthoDB" id="10611076at2759"/>
<feature type="region of interest" description="Disordered" evidence="1">
    <location>
        <begin position="47"/>
        <end position="78"/>
    </location>
</feature>
<reference evidence="2" key="1">
    <citation type="submission" date="2016-03" db="EMBL/GenBank/DDBJ databases">
        <title>Draft genome sequence of Rosellinia necatrix.</title>
        <authorList>
            <person name="Kanematsu S."/>
        </authorList>
    </citation>
    <scope>NUCLEOTIDE SEQUENCE [LARGE SCALE GENOMIC DNA]</scope>
    <source>
        <strain evidence="2">W97</strain>
    </source>
</reference>
<organism evidence="2">
    <name type="scientific">Rosellinia necatrix</name>
    <name type="common">White root-rot fungus</name>
    <dbReference type="NCBI Taxonomy" id="77044"/>
    <lineage>
        <taxon>Eukaryota</taxon>
        <taxon>Fungi</taxon>
        <taxon>Dikarya</taxon>
        <taxon>Ascomycota</taxon>
        <taxon>Pezizomycotina</taxon>
        <taxon>Sordariomycetes</taxon>
        <taxon>Xylariomycetidae</taxon>
        <taxon>Xylariales</taxon>
        <taxon>Xylariaceae</taxon>
        <taxon>Rosellinia</taxon>
    </lineage>
</organism>